<keyword evidence="2" id="KW-1185">Reference proteome</keyword>
<evidence type="ECO:0008006" key="3">
    <source>
        <dbReference type="Google" id="ProtNLM"/>
    </source>
</evidence>
<proteinExistence type="predicted"/>
<sequence length="95" mass="10874">IYEHKDKNYEAAWDFYLKATQAGVFKNRIALGRMYLNGELPQDLGMAKKYFQSVIQQSDDCDKAHFLLGALEMNQFTPKGKERTPSTKALPKDSI</sequence>
<evidence type="ECO:0000313" key="2">
    <source>
        <dbReference type="Proteomes" id="UP000696485"/>
    </source>
</evidence>
<name>A0A9P5VGP5_9FUNG</name>
<feature type="non-terminal residue" evidence="1">
    <location>
        <position position="1"/>
    </location>
</feature>
<dbReference type="SUPFAM" id="SSF81901">
    <property type="entry name" value="HCP-like"/>
    <property type="match status" value="1"/>
</dbReference>
<comment type="caution">
    <text evidence="1">The sequence shown here is derived from an EMBL/GenBank/DDBJ whole genome shotgun (WGS) entry which is preliminary data.</text>
</comment>
<reference evidence="1" key="1">
    <citation type="journal article" date="2020" name="Fungal Divers.">
        <title>Resolving the Mortierellaceae phylogeny through synthesis of multi-gene phylogenetics and phylogenomics.</title>
        <authorList>
            <person name="Vandepol N."/>
            <person name="Liber J."/>
            <person name="Desiro A."/>
            <person name="Na H."/>
            <person name="Kennedy M."/>
            <person name="Barry K."/>
            <person name="Grigoriev I.V."/>
            <person name="Miller A.N."/>
            <person name="O'Donnell K."/>
            <person name="Stajich J.E."/>
            <person name="Bonito G."/>
        </authorList>
    </citation>
    <scope>NUCLEOTIDE SEQUENCE</scope>
    <source>
        <strain evidence="1">NVP1</strain>
    </source>
</reference>
<dbReference type="AlphaFoldDB" id="A0A9P5VGP5"/>
<dbReference type="Gene3D" id="1.25.40.10">
    <property type="entry name" value="Tetratricopeptide repeat domain"/>
    <property type="match status" value="1"/>
</dbReference>
<accession>A0A9P5VGP5</accession>
<dbReference type="EMBL" id="JAAAUY010001593">
    <property type="protein sequence ID" value="KAF9321991.1"/>
    <property type="molecule type" value="Genomic_DNA"/>
</dbReference>
<gene>
    <name evidence="1" type="ORF">BG006_002502</name>
</gene>
<evidence type="ECO:0000313" key="1">
    <source>
        <dbReference type="EMBL" id="KAF9321991.1"/>
    </source>
</evidence>
<dbReference type="Proteomes" id="UP000696485">
    <property type="component" value="Unassembled WGS sequence"/>
</dbReference>
<protein>
    <recommendedName>
        <fullName evidence="3">Beta-lactamase</fullName>
    </recommendedName>
</protein>
<dbReference type="InterPro" id="IPR011990">
    <property type="entry name" value="TPR-like_helical_dom_sf"/>
</dbReference>
<organism evidence="1 2">
    <name type="scientific">Podila minutissima</name>
    <dbReference type="NCBI Taxonomy" id="64525"/>
    <lineage>
        <taxon>Eukaryota</taxon>
        <taxon>Fungi</taxon>
        <taxon>Fungi incertae sedis</taxon>
        <taxon>Mucoromycota</taxon>
        <taxon>Mortierellomycotina</taxon>
        <taxon>Mortierellomycetes</taxon>
        <taxon>Mortierellales</taxon>
        <taxon>Mortierellaceae</taxon>
        <taxon>Podila</taxon>
    </lineage>
</organism>